<protein>
    <submittedName>
        <fullName evidence="2">Uncharacterized protein</fullName>
    </submittedName>
</protein>
<comment type="caution">
    <text evidence="2">The sequence shown here is derived from an EMBL/GenBank/DDBJ whole genome shotgun (WGS) entry which is preliminary data.</text>
</comment>
<keyword evidence="1" id="KW-0812">Transmembrane</keyword>
<keyword evidence="3" id="KW-1185">Reference proteome</keyword>
<keyword evidence="1" id="KW-0472">Membrane</keyword>
<organism evidence="2 3">
    <name type="scientific">Protopolystoma xenopodis</name>
    <dbReference type="NCBI Taxonomy" id="117903"/>
    <lineage>
        <taxon>Eukaryota</taxon>
        <taxon>Metazoa</taxon>
        <taxon>Spiralia</taxon>
        <taxon>Lophotrochozoa</taxon>
        <taxon>Platyhelminthes</taxon>
        <taxon>Monogenea</taxon>
        <taxon>Polyopisthocotylea</taxon>
        <taxon>Polystomatidea</taxon>
        <taxon>Polystomatidae</taxon>
        <taxon>Protopolystoma</taxon>
    </lineage>
</organism>
<proteinExistence type="predicted"/>
<gene>
    <name evidence="2" type="ORF">PXEA_LOCUS35575</name>
</gene>
<dbReference type="Proteomes" id="UP000784294">
    <property type="component" value="Unassembled WGS sequence"/>
</dbReference>
<name>A0A3S5BE99_9PLAT</name>
<dbReference type="AlphaFoldDB" id="A0A3S5BE99"/>
<evidence type="ECO:0000256" key="1">
    <source>
        <dbReference type="SAM" id="Phobius"/>
    </source>
</evidence>
<keyword evidence="1" id="KW-1133">Transmembrane helix</keyword>
<feature type="transmembrane region" description="Helical" evidence="1">
    <location>
        <begin position="48"/>
        <end position="70"/>
    </location>
</feature>
<accession>A0A3S5BE99</accession>
<dbReference type="EMBL" id="CAAALY010272764">
    <property type="protein sequence ID" value="VEL42135.1"/>
    <property type="molecule type" value="Genomic_DNA"/>
</dbReference>
<evidence type="ECO:0000313" key="3">
    <source>
        <dbReference type="Proteomes" id="UP000784294"/>
    </source>
</evidence>
<evidence type="ECO:0000313" key="2">
    <source>
        <dbReference type="EMBL" id="VEL42135.1"/>
    </source>
</evidence>
<reference evidence="2" key="1">
    <citation type="submission" date="2018-11" db="EMBL/GenBank/DDBJ databases">
        <authorList>
            <consortium name="Pathogen Informatics"/>
        </authorList>
    </citation>
    <scope>NUCLEOTIDE SEQUENCE</scope>
</reference>
<feature type="transmembrane region" description="Helical" evidence="1">
    <location>
        <begin position="76"/>
        <end position="95"/>
    </location>
</feature>
<sequence length="109" mass="12527">MESEFRHRKFGSARSVEPNKRDLLISCQDKYSAGNPYHNESLFDFSLLAFRLTLIAFRFSLFPLLLSSFLSLRTQLVFTVVTALPSDLLYGTLVLHPTAKPIKELFRND</sequence>